<dbReference type="AlphaFoldDB" id="K6VKT5"/>
<evidence type="ECO:0000313" key="2">
    <source>
        <dbReference type="EMBL" id="GAB70047.1"/>
    </source>
</evidence>
<proteinExistence type="predicted"/>
<dbReference type="KEGG" id="pcy:PCYB_007960"/>
<keyword evidence="1" id="KW-1133">Transmembrane helix</keyword>
<keyword evidence="1" id="KW-0812">Transmembrane</keyword>
<evidence type="ECO:0000256" key="1">
    <source>
        <dbReference type="SAM" id="Phobius"/>
    </source>
</evidence>
<evidence type="ECO:0008006" key="4">
    <source>
        <dbReference type="Google" id="ProtNLM"/>
    </source>
</evidence>
<evidence type="ECO:0000313" key="3">
    <source>
        <dbReference type="Proteomes" id="UP000006319"/>
    </source>
</evidence>
<sequence>MESHLKEYTDEDDSFKKGCTNALSHITTISFRPPIIISPFCEYTNYWFYSKLKTTNKITYNQNLLENFFNDLGNSEKCIEYTEAIDENTYNDLEKLDKLYDKFYSFAKKETSTDSNNCNYGEECAQEYRKHEDTCRGKGNNSFCNELENFRVRYNNHLTSIKNCNNLKELPSFQGSSLAATISLPVSVMSAISFFSFITYKVGKFFVQN</sequence>
<protein>
    <recommendedName>
        <fullName evidence="4">CYIR protein</fullName>
    </recommendedName>
</protein>
<dbReference type="VEuPathDB" id="PlasmoDB:PCYB_007960"/>
<dbReference type="PhylomeDB" id="K6VKT5"/>
<dbReference type="EMBL" id="DF158623">
    <property type="protein sequence ID" value="GAB70047.1"/>
    <property type="molecule type" value="Genomic_DNA"/>
</dbReference>
<keyword evidence="3" id="KW-1185">Reference proteome</keyword>
<name>K6VKT5_PLACD</name>
<dbReference type="Proteomes" id="UP000006319">
    <property type="component" value="Unassembled WGS sequence"/>
</dbReference>
<dbReference type="OrthoDB" id="10624867at2759"/>
<gene>
    <name evidence="2" type="ORF">PCYB_007960</name>
</gene>
<feature type="transmembrane region" description="Helical" evidence="1">
    <location>
        <begin position="178"/>
        <end position="200"/>
    </location>
</feature>
<accession>K6VKT5</accession>
<dbReference type="GeneID" id="14696589"/>
<keyword evidence="1" id="KW-0472">Membrane</keyword>
<reference evidence="2 3" key="1">
    <citation type="journal article" date="2012" name="Nat. Genet.">
        <title>Plasmodium cynomolgi genome sequences provide insight into Plasmodium vivax and the monkey malaria clade.</title>
        <authorList>
            <person name="Tachibana S."/>
            <person name="Sullivan S.A."/>
            <person name="Kawai S."/>
            <person name="Nakamura S."/>
            <person name="Kim H.R."/>
            <person name="Goto N."/>
            <person name="Arisue N."/>
            <person name="Palacpac N.M.Q."/>
            <person name="Honma H."/>
            <person name="Yagi M."/>
            <person name="Tougan T."/>
            <person name="Katakai Y."/>
            <person name="Kaneko O."/>
            <person name="Mita T."/>
            <person name="Kita K."/>
            <person name="Yasutomi Y."/>
            <person name="Sutton P.L."/>
            <person name="Shakhbatyan R."/>
            <person name="Horii T."/>
            <person name="Yasunaga T."/>
            <person name="Barnwell J.W."/>
            <person name="Escalante A.A."/>
            <person name="Carlton J.M."/>
            <person name="Tanabe K."/>
        </authorList>
    </citation>
    <scope>NUCLEOTIDE SEQUENCE [LARGE SCALE GENOMIC DNA]</scope>
    <source>
        <strain evidence="2 3">B</strain>
    </source>
</reference>
<organism evidence="2 3">
    <name type="scientific">Plasmodium cynomolgi (strain B)</name>
    <dbReference type="NCBI Taxonomy" id="1120755"/>
    <lineage>
        <taxon>Eukaryota</taxon>
        <taxon>Sar</taxon>
        <taxon>Alveolata</taxon>
        <taxon>Apicomplexa</taxon>
        <taxon>Aconoidasida</taxon>
        <taxon>Haemosporida</taxon>
        <taxon>Plasmodiidae</taxon>
        <taxon>Plasmodium</taxon>
        <taxon>Plasmodium (Plasmodium)</taxon>
    </lineage>
</organism>
<dbReference type="OMA" id="CANSGYH"/>
<dbReference type="RefSeq" id="XP_004228265.1">
    <property type="nucleotide sequence ID" value="XM_004228217.1"/>
</dbReference>